<organism evidence="2 3">
    <name type="scientific">Qipengyuania atrilutea</name>
    <dbReference type="NCBI Taxonomy" id="2744473"/>
    <lineage>
        <taxon>Bacteria</taxon>
        <taxon>Pseudomonadati</taxon>
        <taxon>Pseudomonadota</taxon>
        <taxon>Alphaproteobacteria</taxon>
        <taxon>Sphingomonadales</taxon>
        <taxon>Erythrobacteraceae</taxon>
        <taxon>Qipengyuania</taxon>
    </lineage>
</organism>
<evidence type="ECO:0000259" key="1">
    <source>
        <dbReference type="PROSITE" id="PS51184"/>
    </source>
</evidence>
<comment type="caution">
    <text evidence="2">The sequence shown here is derived from an EMBL/GenBank/DDBJ whole genome shotgun (WGS) entry which is preliminary data.</text>
</comment>
<proteinExistence type="predicted"/>
<name>A0A850GYW7_9SPHN</name>
<evidence type="ECO:0000313" key="3">
    <source>
        <dbReference type="Proteomes" id="UP000561438"/>
    </source>
</evidence>
<evidence type="ECO:0000313" key="2">
    <source>
        <dbReference type="EMBL" id="NVD44801.1"/>
    </source>
</evidence>
<dbReference type="Pfam" id="PF13621">
    <property type="entry name" value="Cupin_8"/>
    <property type="match status" value="1"/>
</dbReference>
<reference evidence="2 3" key="1">
    <citation type="submission" date="2020-06" db="EMBL/GenBank/DDBJ databases">
        <title>Altererythrobacter sp. HHU K3-1.</title>
        <authorList>
            <person name="Zhang D."/>
            <person name="Xue H."/>
        </authorList>
    </citation>
    <scope>NUCLEOTIDE SEQUENCE [LARGE SCALE GENOMIC DNA]</scope>
    <source>
        <strain evidence="2 3">HHU K3-1</strain>
    </source>
</reference>
<dbReference type="Gene3D" id="2.60.120.650">
    <property type="entry name" value="Cupin"/>
    <property type="match status" value="1"/>
</dbReference>
<dbReference type="InterPro" id="IPR041667">
    <property type="entry name" value="Cupin_8"/>
</dbReference>
<dbReference type="RefSeq" id="WP_176267100.1">
    <property type="nucleotide sequence ID" value="NZ_JABWGV010000002.1"/>
</dbReference>
<dbReference type="PROSITE" id="PS51184">
    <property type="entry name" value="JMJC"/>
    <property type="match status" value="1"/>
</dbReference>
<dbReference type="EMBL" id="JABWGV010000002">
    <property type="protein sequence ID" value="NVD44801.1"/>
    <property type="molecule type" value="Genomic_DNA"/>
</dbReference>
<dbReference type="AlphaFoldDB" id="A0A850GYW7"/>
<accession>A0A850GYW7</accession>
<dbReference type="InterPro" id="IPR003347">
    <property type="entry name" value="JmjC_dom"/>
</dbReference>
<dbReference type="PANTHER" id="PTHR12461">
    <property type="entry name" value="HYPOXIA-INDUCIBLE FACTOR 1 ALPHA INHIBITOR-RELATED"/>
    <property type="match status" value="1"/>
</dbReference>
<dbReference type="PANTHER" id="PTHR12461:SF105">
    <property type="entry name" value="HYPOXIA-INDUCIBLE FACTOR 1-ALPHA INHIBITOR"/>
    <property type="match status" value="1"/>
</dbReference>
<gene>
    <name evidence="2" type="ORF">HUV48_07170</name>
</gene>
<keyword evidence="3" id="KW-1185">Reference proteome</keyword>
<feature type="domain" description="JmjC" evidence="1">
    <location>
        <begin position="97"/>
        <end position="270"/>
    </location>
</feature>
<dbReference type="Proteomes" id="UP000561438">
    <property type="component" value="Unassembled WGS sequence"/>
</dbReference>
<sequence>MNPVEEVALPSKAAFDEQVRQAYRPVVIRGMARDWPLVRLGRTDPAEALRYCASFDSGAAADIMLAPPTEGGRFFYRNDMTGFNFERRKGTLGQLAGELARLDGQDDAPGMYAGAADLHDHLPGFASDHPLPLAEEQDGSQARIWMGNATQVATHFDLSDNFAVVAVGARQFRLFPPDVTKHLYIGPLDVTPAGQPVSMVNPLEPDLKRYPDYEKAEAQALYAELEPGDAIYVPTLWWHHVAATSPINILVNYWHNNSERGGPFLALIHALMSVRDLPAGQREGWRAWFDHFIFGEGAGSAADHLPAHINRITGPPSEERSETMRRFIVQVLSAR</sequence>
<protein>
    <submittedName>
        <fullName evidence="2">Cupin-like domain-containing protein</fullName>
    </submittedName>
</protein>
<dbReference type="SUPFAM" id="SSF51197">
    <property type="entry name" value="Clavaminate synthase-like"/>
    <property type="match status" value="1"/>
</dbReference>
<dbReference type="SMART" id="SM00558">
    <property type="entry name" value="JmjC"/>
    <property type="match status" value="1"/>
</dbReference>